<reference evidence="3" key="1">
    <citation type="journal article" date="2019" name="Int. J. Syst. Evol. Microbiol.">
        <title>The Global Catalogue of Microorganisms (GCM) 10K type strain sequencing project: providing services to taxonomists for standard genome sequencing and annotation.</title>
        <authorList>
            <consortium name="The Broad Institute Genomics Platform"/>
            <consortium name="The Broad Institute Genome Sequencing Center for Infectious Disease"/>
            <person name="Wu L."/>
            <person name="Ma J."/>
        </authorList>
    </citation>
    <scope>NUCLEOTIDE SEQUENCE [LARGE SCALE GENOMIC DNA]</scope>
    <source>
        <strain evidence="3">JCM 5052</strain>
    </source>
</reference>
<dbReference type="InterPro" id="IPR004360">
    <property type="entry name" value="Glyas_Fos-R_dOase_dom"/>
</dbReference>
<keyword evidence="3" id="KW-1185">Reference proteome</keyword>
<dbReference type="Proteomes" id="UP001501576">
    <property type="component" value="Unassembled WGS sequence"/>
</dbReference>
<evidence type="ECO:0000313" key="3">
    <source>
        <dbReference type="Proteomes" id="UP001501576"/>
    </source>
</evidence>
<name>A0ABP3MLN5_9ACTN</name>
<organism evidence="2 3">
    <name type="scientific">Streptomyces mordarskii</name>
    <dbReference type="NCBI Taxonomy" id="1226758"/>
    <lineage>
        <taxon>Bacteria</taxon>
        <taxon>Bacillati</taxon>
        <taxon>Actinomycetota</taxon>
        <taxon>Actinomycetes</taxon>
        <taxon>Kitasatosporales</taxon>
        <taxon>Streptomycetaceae</taxon>
        <taxon>Streptomyces</taxon>
    </lineage>
</organism>
<dbReference type="EMBL" id="BAAABZ010000013">
    <property type="protein sequence ID" value="GAA0520862.1"/>
    <property type="molecule type" value="Genomic_DNA"/>
</dbReference>
<dbReference type="Pfam" id="PF00903">
    <property type="entry name" value="Glyoxalase"/>
    <property type="match status" value="1"/>
</dbReference>
<protein>
    <recommendedName>
        <fullName evidence="1">VOC domain-containing protein</fullName>
    </recommendedName>
</protein>
<dbReference type="PROSITE" id="PS51819">
    <property type="entry name" value="VOC"/>
    <property type="match status" value="1"/>
</dbReference>
<feature type="domain" description="VOC" evidence="1">
    <location>
        <begin position="62"/>
        <end position="181"/>
    </location>
</feature>
<dbReference type="InterPro" id="IPR029068">
    <property type="entry name" value="Glyas_Bleomycin-R_OHBP_Dase"/>
</dbReference>
<gene>
    <name evidence="2" type="ORF">GCM10010390_23940</name>
</gene>
<accession>A0ABP3MLN5</accession>
<evidence type="ECO:0000313" key="2">
    <source>
        <dbReference type="EMBL" id="GAA0520862.1"/>
    </source>
</evidence>
<dbReference type="SUPFAM" id="SSF54593">
    <property type="entry name" value="Glyoxalase/Bleomycin resistance protein/Dihydroxybiphenyl dioxygenase"/>
    <property type="match status" value="1"/>
</dbReference>
<evidence type="ECO:0000259" key="1">
    <source>
        <dbReference type="PROSITE" id="PS51819"/>
    </source>
</evidence>
<sequence>MRRLCRQAPVEYRARKPAWKPGLDRARKPARKPVIDTGRLLPGIDRTVIRTAHNTSQELAMHFASIRIITEDVARIVDFYERATGLTAKRYTDDFAEFMTASGTLALASTRTVRVLGEQAPRPAANQSVIVEFRVADVDGEYERLKEFDVEIVNEPTTQPWGNRSLLFKDPDGNLVNFFAPVTPDALKRSEQQAAEAEA</sequence>
<dbReference type="Gene3D" id="3.10.180.10">
    <property type="entry name" value="2,3-Dihydroxybiphenyl 1,2-Dioxygenase, domain 1"/>
    <property type="match status" value="1"/>
</dbReference>
<dbReference type="InterPro" id="IPR037523">
    <property type="entry name" value="VOC_core"/>
</dbReference>
<proteinExistence type="predicted"/>
<comment type="caution">
    <text evidence="2">The sequence shown here is derived from an EMBL/GenBank/DDBJ whole genome shotgun (WGS) entry which is preliminary data.</text>
</comment>